<protein>
    <submittedName>
        <fullName evidence="6">Complement C1q tumor necrosis factor-related protein 4-like</fullName>
    </submittedName>
</protein>
<feature type="chain" id="PRO_5034681435" evidence="3">
    <location>
        <begin position="23"/>
        <end position="442"/>
    </location>
</feature>
<comment type="subcellular location">
    <subcellularLocation>
        <location evidence="1">Secreted</location>
    </subcellularLocation>
</comment>
<dbReference type="InterPro" id="IPR008983">
    <property type="entry name" value="Tumour_necrosis_fac-like_dom"/>
</dbReference>
<reference evidence="5" key="1">
    <citation type="submission" date="2024-06" db="UniProtKB">
        <authorList>
            <consortium name="RefSeq"/>
        </authorList>
    </citation>
    <scope>NUCLEOTIDE SEQUENCE [LARGE SCALE GENOMIC DNA]</scope>
</reference>
<dbReference type="AlphaFoldDB" id="A0A8B8AP30"/>
<keyword evidence="5" id="KW-1185">Reference proteome</keyword>
<dbReference type="PROSITE" id="PS50871">
    <property type="entry name" value="C1Q"/>
    <property type="match status" value="3"/>
</dbReference>
<evidence type="ECO:0000256" key="1">
    <source>
        <dbReference type="ARBA" id="ARBA00004613"/>
    </source>
</evidence>
<keyword evidence="3" id="KW-0732">Signal</keyword>
<dbReference type="InterPro" id="IPR001073">
    <property type="entry name" value="C1q_dom"/>
</dbReference>
<dbReference type="GeneID" id="111103937"/>
<proteinExistence type="predicted"/>
<keyword evidence="2" id="KW-0964">Secreted</keyword>
<reference evidence="6" key="2">
    <citation type="submission" date="2025-08" db="UniProtKB">
        <authorList>
            <consortium name="RefSeq"/>
        </authorList>
    </citation>
    <scope>IDENTIFICATION</scope>
    <source>
        <tissue evidence="6">Whole sample</tissue>
    </source>
</reference>
<evidence type="ECO:0000256" key="3">
    <source>
        <dbReference type="SAM" id="SignalP"/>
    </source>
</evidence>
<name>A0A8B8AP30_CRAVI</name>
<dbReference type="PANTHER" id="PTHR15427">
    <property type="entry name" value="EMILIN ELASTIN MICROFIBRIL INTERFACE-LOCATED PROTEIN ELASTIN MICROFIBRIL INTERFACER"/>
    <property type="match status" value="1"/>
</dbReference>
<dbReference type="PRINTS" id="PR00007">
    <property type="entry name" value="COMPLEMNTC1Q"/>
</dbReference>
<dbReference type="RefSeq" id="XP_022293287.1">
    <property type="nucleotide sequence ID" value="XM_022437579.1"/>
</dbReference>
<dbReference type="SUPFAM" id="SSF49842">
    <property type="entry name" value="TNF-like"/>
    <property type="match status" value="3"/>
</dbReference>
<dbReference type="OrthoDB" id="6154955at2759"/>
<dbReference type="Pfam" id="PF00386">
    <property type="entry name" value="C1q"/>
    <property type="match status" value="3"/>
</dbReference>
<evidence type="ECO:0000313" key="5">
    <source>
        <dbReference type="Proteomes" id="UP000694844"/>
    </source>
</evidence>
<evidence type="ECO:0000256" key="2">
    <source>
        <dbReference type="ARBA" id="ARBA00022525"/>
    </source>
</evidence>
<dbReference type="PANTHER" id="PTHR15427:SF33">
    <property type="entry name" value="COLLAGEN IV NC1 DOMAIN-CONTAINING PROTEIN"/>
    <property type="match status" value="1"/>
</dbReference>
<dbReference type="Proteomes" id="UP000694844">
    <property type="component" value="Chromosome 1"/>
</dbReference>
<dbReference type="InterPro" id="IPR050392">
    <property type="entry name" value="Collagen/C1q_domain"/>
</dbReference>
<evidence type="ECO:0000259" key="4">
    <source>
        <dbReference type="PROSITE" id="PS50871"/>
    </source>
</evidence>
<feature type="domain" description="C1q" evidence="4">
    <location>
        <begin position="158"/>
        <end position="295"/>
    </location>
</feature>
<dbReference type="GO" id="GO:0005581">
    <property type="term" value="C:collagen trimer"/>
    <property type="evidence" value="ECO:0007669"/>
    <property type="project" value="UniProtKB-KW"/>
</dbReference>
<evidence type="ECO:0000313" key="6">
    <source>
        <dbReference type="RefSeq" id="XP_022293287.1"/>
    </source>
</evidence>
<dbReference type="KEGG" id="cvn:111103937"/>
<feature type="domain" description="C1q" evidence="4">
    <location>
        <begin position="20"/>
        <end position="157"/>
    </location>
</feature>
<dbReference type="SMART" id="SM00110">
    <property type="entry name" value="C1Q"/>
    <property type="match status" value="3"/>
</dbReference>
<feature type="domain" description="C1q" evidence="4">
    <location>
        <begin position="298"/>
        <end position="432"/>
    </location>
</feature>
<sequence length="442" mass="49018">MVMKGGLYLVYTFLLRTVLCRSENVAFTLGQTHHLYLSQGQQVTYDKVITNISAHFDHKGSFICRQPGIYAFHFFSLAHAESRIWFELYKNTEYICSVYGYTPHGYADTGNSALLHLNNNDTVSIRAHQAYNSALYGTADQIYSTFTGVLLRSDVTEHSSGNMAFSVGLDHHFHATNGEIVRYNDLIVQNTAYNPLSGRFTAPTDGTYIFYYHGLAQGDQLIWLELYHNADYVNAAYGHTVSGFADAGNTAILHLQTGDQVYVKTRSGRAVDLFGTPSEVYATFSGLLLAPVQHNTDDSRSENSFSVGLSHHFSGTDLIFDRIFSNRGAGYSPVTGHFTAKESGVYVFHFHALSRSDAKVWAELYHNYHYIDSLYGRSNGEFAAGSNAAVLDLVAGDTVFLKSRQTSNSYFGAPDEVYCTFSGYKLDFEGEPIIGNPGEIIG</sequence>
<dbReference type="Gene3D" id="2.60.120.40">
    <property type="match status" value="3"/>
</dbReference>
<accession>A0A8B8AP30</accession>
<feature type="signal peptide" evidence="3">
    <location>
        <begin position="1"/>
        <end position="22"/>
    </location>
</feature>
<organism evidence="5 6">
    <name type="scientific">Crassostrea virginica</name>
    <name type="common">Eastern oyster</name>
    <dbReference type="NCBI Taxonomy" id="6565"/>
    <lineage>
        <taxon>Eukaryota</taxon>
        <taxon>Metazoa</taxon>
        <taxon>Spiralia</taxon>
        <taxon>Lophotrochozoa</taxon>
        <taxon>Mollusca</taxon>
        <taxon>Bivalvia</taxon>
        <taxon>Autobranchia</taxon>
        <taxon>Pteriomorphia</taxon>
        <taxon>Ostreida</taxon>
        <taxon>Ostreoidea</taxon>
        <taxon>Ostreidae</taxon>
        <taxon>Crassostrea</taxon>
    </lineage>
</organism>
<gene>
    <name evidence="6" type="primary">LOC111103937</name>
</gene>